<evidence type="ECO:0000256" key="1">
    <source>
        <dbReference type="SAM" id="MobiDB-lite"/>
    </source>
</evidence>
<proteinExistence type="predicted"/>
<reference evidence="2 3" key="1">
    <citation type="submission" date="2024-02" db="EMBL/GenBank/DDBJ databases">
        <authorList>
            <person name="Chen Y."/>
            <person name="Shah S."/>
            <person name="Dougan E. K."/>
            <person name="Thang M."/>
            <person name="Chan C."/>
        </authorList>
    </citation>
    <scope>NUCLEOTIDE SEQUENCE [LARGE SCALE GENOMIC DNA]</scope>
</reference>
<dbReference type="Proteomes" id="UP001642484">
    <property type="component" value="Unassembled WGS sequence"/>
</dbReference>
<evidence type="ECO:0000313" key="3">
    <source>
        <dbReference type="Proteomes" id="UP001642484"/>
    </source>
</evidence>
<dbReference type="EMBL" id="CAXAMN010027539">
    <property type="protein sequence ID" value="CAK9111329.1"/>
    <property type="molecule type" value="Genomic_DNA"/>
</dbReference>
<feature type="region of interest" description="Disordered" evidence="1">
    <location>
        <begin position="338"/>
        <end position="363"/>
    </location>
</feature>
<comment type="caution">
    <text evidence="2">The sequence shown here is derived from an EMBL/GenBank/DDBJ whole genome shotgun (WGS) entry which is preliminary data.</text>
</comment>
<name>A0ABP0SG45_9DINO</name>
<protein>
    <submittedName>
        <fullName evidence="2">Uncharacterized protein</fullName>
    </submittedName>
</protein>
<sequence>MQDRHAFAVHRQISLAQGEIVEKQAALGRSALTIMIVDCTLWPGRAISVDESLALVQAICGGNSSTLGFVLMPQPHSSATHTAILAHRRAIENTCIASFDLQEISLVYNESTHGGDRRKTNQQCLAITSGNHKHIEWTKSKIMLGSTTGVDRSRVNELQNPEEDRPLAPHWRVQQRGIDASKAILKKLLEGLQLPENAPILVVDCLPNRFGEWSQACAQLQLAYVLGQDKSVSWNYMGIVLGDDAGIMHSLSSKTAGQFMANWWDVSQEAGPKRRSRTPFSEPVPTMEILAVANGQCKIPDLVRNKYVATQSAAVTKIEDAIARNKNLKVALQGTLDESASTLPSSSGDVPADSGSRTLASPDYSGAIDVPNFSTRVHLEEKPMDEFTAGRTIQCQAQLQNSDLNVARDKNDGSLWLTNSGDSAAELQAREILGFNLGSFAELTSGDAATVADAIPWLITSDLQVVCLVSVDTNGFSTKELMTVADVCCWITKTRGVTEAAMLDHDMAPLTEETPHGRTPKTFRYSVTPRAKVNCFKPKKLEGDPATSRYSQFGAIYSDFKQLTSSSSLGIVWEVKVADGVPAVITPLKPKYFLKGVTTVAAKTAVKL</sequence>
<feature type="compositionally biased region" description="Polar residues" evidence="1">
    <location>
        <begin position="338"/>
        <end position="348"/>
    </location>
</feature>
<evidence type="ECO:0000313" key="2">
    <source>
        <dbReference type="EMBL" id="CAK9111329.1"/>
    </source>
</evidence>
<keyword evidence="3" id="KW-1185">Reference proteome</keyword>
<organism evidence="2 3">
    <name type="scientific">Durusdinium trenchii</name>
    <dbReference type="NCBI Taxonomy" id="1381693"/>
    <lineage>
        <taxon>Eukaryota</taxon>
        <taxon>Sar</taxon>
        <taxon>Alveolata</taxon>
        <taxon>Dinophyceae</taxon>
        <taxon>Suessiales</taxon>
        <taxon>Symbiodiniaceae</taxon>
        <taxon>Durusdinium</taxon>
    </lineage>
</organism>
<gene>
    <name evidence="2" type="ORF">CCMP2556_LOCUS51679</name>
</gene>
<accession>A0ABP0SG45</accession>